<gene>
    <name evidence="3" type="ORF">I2501_20555</name>
</gene>
<dbReference type="PANTHER" id="PTHR48081:SF8">
    <property type="entry name" value="ALPHA_BETA HYDROLASE FOLD-3 DOMAIN-CONTAINING PROTEIN-RELATED"/>
    <property type="match status" value="1"/>
</dbReference>
<keyword evidence="4" id="KW-1185">Reference proteome</keyword>
<name>A0A931B577_9ACTN</name>
<evidence type="ECO:0000259" key="2">
    <source>
        <dbReference type="Pfam" id="PF07859"/>
    </source>
</evidence>
<reference evidence="3" key="1">
    <citation type="submission" date="2020-11" db="EMBL/GenBank/DDBJ databases">
        <title>Isolation and identification of active actinomycetes.</title>
        <authorList>
            <person name="Yu B."/>
        </authorList>
    </citation>
    <scope>NUCLEOTIDE SEQUENCE</scope>
    <source>
        <strain evidence="3">NEAU-YB345</strain>
    </source>
</reference>
<comment type="caution">
    <text evidence="3">The sequence shown here is derived from an EMBL/GenBank/DDBJ whole genome shotgun (WGS) entry which is preliminary data.</text>
</comment>
<proteinExistence type="predicted"/>
<dbReference type="PANTHER" id="PTHR48081">
    <property type="entry name" value="AB HYDROLASE SUPERFAMILY PROTEIN C4A8.06C"/>
    <property type="match status" value="1"/>
</dbReference>
<sequence length="322" mass="34156">MTVPVPFDAELQPVQAEIMAEDEPPIGVERLAEIRAGDAAGVPSHETLSREGRFAVTERTVPGLPGEPEVPLLICTPVDAPASRPVLYYSHGGGTFCGDHRIALDPMLDMAELLGATLVSVGYRLAPEHPHPAPIDDVHAGLLWTAEHADELGIDPERIVVAGPSAGGGLSAALALTVRDKGGPRLRGQLLMSPMLDDRNDSASAWQMDGLDIWDRSYNGFGWSSLLGSAQGGPDVSPYAAPARTTDLSGLPAAFIDAGSAECLRDEAVAYAQRIWQADGEAELHVWAGGFHCFDRVVADAAISRAAREARHSWLRRILAAG</sequence>
<dbReference type="Pfam" id="PF07859">
    <property type="entry name" value="Abhydrolase_3"/>
    <property type="match status" value="1"/>
</dbReference>
<dbReference type="Gene3D" id="3.40.50.1820">
    <property type="entry name" value="alpha/beta hydrolase"/>
    <property type="match status" value="1"/>
</dbReference>
<evidence type="ECO:0000256" key="1">
    <source>
        <dbReference type="ARBA" id="ARBA00022801"/>
    </source>
</evidence>
<organism evidence="3 4">
    <name type="scientific">Streptacidiphilus fuscans</name>
    <dbReference type="NCBI Taxonomy" id="2789292"/>
    <lineage>
        <taxon>Bacteria</taxon>
        <taxon>Bacillati</taxon>
        <taxon>Actinomycetota</taxon>
        <taxon>Actinomycetes</taxon>
        <taxon>Kitasatosporales</taxon>
        <taxon>Streptomycetaceae</taxon>
        <taxon>Streptacidiphilus</taxon>
    </lineage>
</organism>
<accession>A0A931B577</accession>
<evidence type="ECO:0000313" key="3">
    <source>
        <dbReference type="EMBL" id="MBF9070421.1"/>
    </source>
</evidence>
<dbReference type="InterPro" id="IPR050300">
    <property type="entry name" value="GDXG_lipolytic_enzyme"/>
</dbReference>
<keyword evidence="1 3" id="KW-0378">Hydrolase</keyword>
<protein>
    <submittedName>
        <fullName evidence="3">Alpha/beta hydrolase</fullName>
    </submittedName>
</protein>
<dbReference type="Proteomes" id="UP000657385">
    <property type="component" value="Unassembled WGS sequence"/>
</dbReference>
<feature type="domain" description="Alpha/beta hydrolase fold-3" evidence="2">
    <location>
        <begin position="88"/>
        <end position="294"/>
    </location>
</feature>
<dbReference type="GO" id="GO:0016787">
    <property type="term" value="F:hydrolase activity"/>
    <property type="evidence" value="ECO:0007669"/>
    <property type="project" value="UniProtKB-KW"/>
</dbReference>
<dbReference type="InterPro" id="IPR029058">
    <property type="entry name" value="AB_hydrolase_fold"/>
</dbReference>
<dbReference type="AlphaFoldDB" id="A0A931B577"/>
<dbReference type="EMBL" id="JADPRT010000008">
    <property type="protein sequence ID" value="MBF9070421.1"/>
    <property type="molecule type" value="Genomic_DNA"/>
</dbReference>
<evidence type="ECO:0000313" key="4">
    <source>
        <dbReference type="Proteomes" id="UP000657385"/>
    </source>
</evidence>
<dbReference type="SUPFAM" id="SSF53474">
    <property type="entry name" value="alpha/beta-Hydrolases"/>
    <property type="match status" value="1"/>
</dbReference>
<dbReference type="RefSeq" id="WP_196195594.1">
    <property type="nucleotide sequence ID" value="NZ_JADPRT010000008.1"/>
</dbReference>
<dbReference type="InterPro" id="IPR013094">
    <property type="entry name" value="AB_hydrolase_3"/>
</dbReference>